<feature type="region of interest" description="Disordered" evidence="1">
    <location>
        <begin position="152"/>
        <end position="171"/>
    </location>
</feature>
<sequence length="171" mass="18756">MANEMAKARLAELMESVQAGIQEIQRMQREQVKLTASASAAGKRVTVVVNANGDVIETKFSSDIGDLTHAEIARAFTEAAQEAAAQVRTRTKEMVAEVARKNARVPRLSDFIDGMPDVRDMLPEPPEPSLEPPGRQGVAFADDMGVTMEFANVEEWEHDSANRSDVRDSGW</sequence>
<name>A0A6G9Y7G2_9NOCA</name>
<dbReference type="KEGG" id="nah:F5544_05405"/>
<organism evidence="2 3">
    <name type="scientific">Nocardia arthritidis</name>
    <dbReference type="NCBI Taxonomy" id="228602"/>
    <lineage>
        <taxon>Bacteria</taxon>
        <taxon>Bacillati</taxon>
        <taxon>Actinomycetota</taxon>
        <taxon>Actinomycetes</taxon>
        <taxon>Mycobacteriales</taxon>
        <taxon>Nocardiaceae</taxon>
        <taxon>Nocardia</taxon>
    </lineage>
</organism>
<dbReference type="InterPro" id="IPR036894">
    <property type="entry name" value="YbaB-like_sf"/>
</dbReference>
<dbReference type="GO" id="GO:0003677">
    <property type="term" value="F:DNA binding"/>
    <property type="evidence" value="ECO:0007669"/>
    <property type="project" value="UniProtKB-KW"/>
</dbReference>
<dbReference type="RefSeq" id="WP_167472159.1">
    <property type="nucleotide sequence ID" value="NZ_CP046172.1"/>
</dbReference>
<dbReference type="SUPFAM" id="SSF82607">
    <property type="entry name" value="YbaB-like"/>
    <property type="match status" value="1"/>
</dbReference>
<dbReference type="Proteomes" id="UP000503540">
    <property type="component" value="Chromosome"/>
</dbReference>
<dbReference type="AlphaFoldDB" id="A0A6G9Y7G2"/>
<evidence type="ECO:0000256" key="1">
    <source>
        <dbReference type="SAM" id="MobiDB-lite"/>
    </source>
</evidence>
<proteinExistence type="predicted"/>
<dbReference type="InterPro" id="IPR004401">
    <property type="entry name" value="YbaB/EbfC"/>
</dbReference>
<feature type="compositionally biased region" description="Basic and acidic residues" evidence="1">
    <location>
        <begin position="158"/>
        <end position="171"/>
    </location>
</feature>
<dbReference type="EMBL" id="CP046172">
    <property type="protein sequence ID" value="QIS08993.1"/>
    <property type="molecule type" value="Genomic_DNA"/>
</dbReference>
<dbReference type="Pfam" id="PF02575">
    <property type="entry name" value="YbaB_DNA_bd"/>
    <property type="match status" value="1"/>
</dbReference>
<gene>
    <name evidence="2" type="ORF">F5544_05405</name>
</gene>
<evidence type="ECO:0000313" key="2">
    <source>
        <dbReference type="EMBL" id="QIS08993.1"/>
    </source>
</evidence>
<reference evidence="2 3" key="1">
    <citation type="journal article" date="2019" name="ACS Chem. Biol.">
        <title>Identification and Mobilization of a Cryptic Antibiotic Biosynthesis Gene Locus from a Human-Pathogenic Nocardia Isolate.</title>
        <authorList>
            <person name="Herisse M."/>
            <person name="Ishida K."/>
            <person name="Porter J.L."/>
            <person name="Howden B."/>
            <person name="Hertweck C."/>
            <person name="Stinear T.P."/>
            <person name="Pidot S.J."/>
        </authorList>
    </citation>
    <scope>NUCLEOTIDE SEQUENCE [LARGE SCALE GENOMIC DNA]</scope>
    <source>
        <strain evidence="2 3">AUSMDU00012717</strain>
    </source>
</reference>
<accession>A0A6G9Y7G2</accession>
<keyword evidence="3" id="KW-1185">Reference proteome</keyword>
<dbReference type="Gene3D" id="3.30.1310.10">
    <property type="entry name" value="Nucleoid-associated protein YbaB-like domain"/>
    <property type="match status" value="1"/>
</dbReference>
<keyword evidence="2" id="KW-0238">DNA-binding</keyword>
<evidence type="ECO:0000313" key="3">
    <source>
        <dbReference type="Proteomes" id="UP000503540"/>
    </source>
</evidence>
<protein>
    <submittedName>
        <fullName evidence="2">YbaB/EbfC family DNA-binding protein</fullName>
    </submittedName>
</protein>